<dbReference type="PANTHER" id="PTHR46796">
    <property type="entry name" value="HTH-TYPE TRANSCRIPTIONAL ACTIVATOR RHAS-RELATED"/>
    <property type="match status" value="1"/>
</dbReference>
<feature type="domain" description="HTH araC/xylS-type" evidence="4">
    <location>
        <begin position="37"/>
        <end position="138"/>
    </location>
</feature>
<accession>A0A101PVT6</accession>
<proteinExistence type="predicted"/>
<keyword evidence="2" id="KW-0238">DNA-binding</keyword>
<evidence type="ECO:0000256" key="2">
    <source>
        <dbReference type="ARBA" id="ARBA00023125"/>
    </source>
</evidence>
<dbReference type="PROSITE" id="PS01124">
    <property type="entry name" value="HTH_ARAC_FAMILY_2"/>
    <property type="match status" value="1"/>
</dbReference>
<evidence type="ECO:0000259" key="4">
    <source>
        <dbReference type="PROSITE" id="PS01124"/>
    </source>
</evidence>
<protein>
    <submittedName>
        <fullName evidence="5">AraC family transcriptional regulator</fullName>
    </submittedName>
</protein>
<dbReference type="GO" id="GO:0003700">
    <property type="term" value="F:DNA-binding transcription factor activity"/>
    <property type="evidence" value="ECO:0007669"/>
    <property type="project" value="InterPro"/>
</dbReference>
<dbReference type="PANTHER" id="PTHR46796:SF6">
    <property type="entry name" value="ARAC SUBFAMILY"/>
    <property type="match status" value="1"/>
</dbReference>
<organism evidence="5 6">
    <name type="scientific">Streptomyces corchorusii</name>
    <name type="common">Streptomyces chibaensis</name>
    <dbReference type="NCBI Taxonomy" id="1903"/>
    <lineage>
        <taxon>Bacteria</taxon>
        <taxon>Bacillati</taxon>
        <taxon>Actinomycetota</taxon>
        <taxon>Actinomycetes</taxon>
        <taxon>Kitasatosporales</taxon>
        <taxon>Streptomycetaceae</taxon>
        <taxon>Streptomyces</taxon>
    </lineage>
</organism>
<dbReference type="InterPro" id="IPR050204">
    <property type="entry name" value="AraC_XylS_family_regulators"/>
</dbReference>
<evidence type="ECO:0000256" key="3">
    <source>
        <dbReference type="ARBA" id="ARBA00023163"/>
    </source>
</evidence>
<keyword evidence="3" id="KW-0804">Transcription</keyword>
<dbReference type="Gene3D" id="1.10.10.60">
    <property type="entry name" value="Homeodomain-like"/>
    <property type="match status" value="1"/>
</dbReference>
<comment type="caution">
    <text evidence="5">The sequence shown here is derived from an EMBL/GenBank/DDBJ whole genome shotgun (WGS) entry which is preliminary data.</text>
</comment>
<gene>
    <name evidence="5" type="ORF">AQJ11_34455</name>
</gene>
<reference evidence="5 6" key="1">
    <citation type="submission" date="2015-10" db="EMBL/GenBank/DDBJ databases">
        <title>Draft genome sequence of Streptomyces corchorusii DSM 40340, type strain for the species Streptomyces corchorusii.</title>
        <authorList>
            <person name="Ruckert C."/>
            <person name="Winkler A."/>
            <person name="Kalinowski J."/>
            <person name="Kampfer P."/>
            <person name="Glaeser S."/>
        </authorList>
    </citation>
    <scope>NUCLEOTIDE SEQUENCE [LARGE SCALE GENOMIC DNA]</scope>
    <source>
        <strain evidence="5 6">DSM 40340</strain>
    </source>
</reference>
<evidence type="ECO:0000313" key="6">
    <source>
        <dbReference type="Proteomes" id="UP000053398"/>
    </source>
</evidence>
<dbReference type="EMBL" id="LMWP01000043">
    <property type="protein sequence ID" value="KUN18575.1"/>
    <property type="molecule type" value="Genomic_DNA"/>
</dbReference>
<dbReference type="InterPro" id="IPR009057">
    <property type="entry name" value="Homeodomain-like_sf"/>
</dbReference>
<evidence type="ECO:0000313" key="5">
    <source>
        <dbReference type="EMBL" id="KUN18575.1"/>
    </source>
</evidence>
<dbReference type="GO" id="GO:0043565">
    <property type="term" value="F:sequence-specific DNA binding"/>
    <property type="evidence" value="ECO:0007669"/>
    <property type="project" value="InterPro"/>
</dbReference>
<dbReference type="SUPFAM" id="SSF46689">
    <property type="entry name" value="Homeodomain-like"/>
    <property type="match status" value="1"/>
</dbReference>
<keyword evidence="6" id="KW-1185">Reference proteome</keyword>
<dbReference type="AlphaFoldDB" id="A0A101PVT6"/>
<dbReference type="Pfam" id="PF12833">
    <property type="entry name" value="HTH_18"/>
    <property type="match status" value="1"/>
</dbReference>
<dbReference type="SMART" id="SM00342">
    <property type="entry name" value="HTH_ARAC"/>
    <property type="match status" value="1"/>
</dbReference>
<dbReference type="Proteomes" id="UP000053398">
    <property type="component" value="Unassembled WGS sequence"/>
</dbReference>
<name>A0A101PVT6_STRCK</name>
<sequence>MLRLGTIGLDLAAAVLAHHLERENEVPADSRQRVLYARVTSFIEKHLGDPALTVDQVAAAHHISTRSLHRLFQAHGASVRASIREQRLERCRRELSDPAQRHVPIRAIAARWGYPRPADFTRAFRAAYGAAPADYRRQALSRPGAGATWGE</sequence>
<dbReference type="InterPro" id="IPR018060">
    <property type="entry name" value="HTH_AraC"/>
</dbReference>
<keyword evidence="1" id="KW-0805">Transcription regulation</keyword>
<evidence type="ECO:0000256" key="1">
    <source>
        <dbReference type="ARBA" id="ARBA00023015"/>
    </source>
</evidence>